<dbReference type="OrthoDB" id="691673at2759"/>
<dbReference type="InParanoid" id="A0A0Q3KCH0"/>
<dbReference type="AlphaFoldDB" id="A0A0Q3KCH0"/>
<feature type="domain" description="Myb/SANT-like DNA-binding" evidence="2">
    <location>
        <begin position="12"/>
        <end position="97"/>
    </location>
</feature>
<evidence type="ECO:0000256" key="1">
    <source>
        <dbReference type="SAM" id="MobiDB-lite"/>
    </source>
</evidence>
<dbReference type="PANTHER" id="PTHR31307">
    <property type="entry name" value="TRIHELIX TRANSCRIPTION FACTOR ASIL2"/>
    <property type="match status" value="1"/>
</dbReference>
<evidence type="ECO:0000313" key="4">
    <source>
        <dbReference type="EnsemblPlants" id="KQK22116"/>
    </source>
</evidence>
<dbReference type="GO" id="GO:0000976">
    <property type="term" value="F:transcription cis-regulatory region binding"/>
    <property type="evidence" value="ECO:0000318"/>
    <property type="project" value="GO_Central"/>
</dbReference>
<dbReference type="EnsemblPlants" id="KQK22116">
    <property type="protein sequence ID" value="KQK22116"/>
    <property type="gene ID" value="BRADI_1g65410v3"/>
</dbReference>
<name>A0A0Q3KCH0_BRADI</name>
<evidence type="ECO:0000259" key="2">
    <source>
        <dbReference type="Pfam" id="PF13837"/>
    </source>
</evidence>
<dbReference type="Proteomes" id="UP000008810">
    <property type="component" value="Chromosome 1"/>
</dbReference>
<dbReference type="InterPro" id="IPR044823">
    <property type="entry name" value="ASIL1/2-like"/>
</dbReference>
<reference evidence="4" key="3">
    <citation type="submission" date="2018-08" db="UniProtKB">
        <authorList>
            <consortium name="EnsemblPlants"/>
        </authorList>
    </citation>
    <scope>IDENTIFICATION</scope>
    <source>
        <strain evidence="4">cv. Bd21</strain>
    </source>
</reference>
<dbReference type="Pfam" id="PF13837">
    <property type="entry name" value="Myb_DNA-bind_4"/>
    <property type="match status" value="1"/>
</dbReference>
<gene>
    <name evidence="3" type="ORF">BRADI_1g65410v3</name>
</gene>
<feature type="region of interest" description="Disordered" evidence="1">
    <location>
        <begin position="106"/>
        <end position="135"/>
    </location>
</feature>
<dbReference type="PANTHER" id="PTHR31307:SF46">
    <property type="entry name" value="MYB_SANT-LIKE DNA-BINDING DOMAIN-CONTAINING PROTEIN"/>
    <property type="match status" value="1"/>
</dbReference>
<dbReference type="STRING" id="15368.A0A0Q3KCH0"/>
<accession>A0A0Q3KCH0</accession>
<evidence type="ECO:0000313" key="5">
    <source>
        <dbReference type="Proteomes" id="UP000008810"/>
    </source>
</evidence>
<sequence>MPSRKPGTEIRGHWTDGETWALVDAWGPLYLRRGGRSLSVDDWRVVSSAVNAHRAAAGCVHNRSAIQCQKRTLKDQYKKELYKQGPSRWRHFSQLSAFLASPDAPPPGFSAKVTPATTTVKKEKEEEEKEEVGPPPGFLYKMAAATVKEEEQEVVGCGCELVGRKRPRNLAAGEGGCQCPAAVVTKLAEVYERVAMAALGVEKEKMEMQRKNLGAVKVEIMEEVDDKPAE</sequence>
<reference evidence="3" key="2">
    <citation type="submission" date="2017-06" db="EMBL/GenBank/DDBJ databases">
        <title>WGS assembly of Brachypodium distachyon.</title>
        <authorList>
            <consortium name="The International Brachypodium Initiative"/>
            <person name="Lucas S."/>
            <person name="Harmon-Smith M."/>
            <person name="Lail K."/>
            <person name="Tice H."/>
            <person name="Grimwood J."/>
            <person name="Bruce D."/>
            <person name="Barry K."/>
            <person name="Shu S."/>
            <person name="Lindquist E."/>
            <person name="Wang M."/>
            <person name="Pitluck S."/>
            <person name="Vogel J.P."/>
            <person name="Garvin D.F."/>
            <person name="Mockler T.C."/>
            <person name="Schmutz J."/>
            <person name="Rokhsar D."/>
            <person name="Bevan M.W."/>
        </authorList>
    </citation>
    <scope>NUCLEOTIDE SEQUENCE</scope>
    <source>
        <strain evidence="3">Bd21</strain>
    </source>
</reference>
<dbReference type="InterPro" id="IPR044822">
    <property type="entry name" value="Myb_DNA-bind_4"/>
</dbReference>
<proteinExistence type="predicted"/>
<evidence type="ECO:0000313" key="3">
    <source>
        <dbReference type="EMBL" id="KQK22116.2"/>
    </source>
</evidence>
<organism evidence="3">
    <name type="scientific">Brachypodium distachyon</name>
    <name type="common">Purple false brome</name>
    <name type="synonym">Trachynia distachya</name>
    <dbReference type="NCBI Taxonomy" id="15368"/>
    <lineage>
        <taxon>Eukaryota</taxon>
        <taxon>Viridiplantae</taxon>
        <taxon>Streptophyta</taxon>
        <taxon>Embryophyta</taxon>
        <taxon>Tracheophyta</taxon>
        <taxon>Spermatophyta</taxon>
        <taxon>Magnoliopsida</taxon>
        <taxon>Liliopsida</taxon>
        <taxon>Poales</taxon>
        <taxon>Poaceae</taxon>
        <taxon>BOP clade</taxon>
        <taxon>Pooideae</taxon>
        <taxon>Stipodae</taxon>
        <taxon>Brachypodieae</taxon>
        <taxon>Brachypodium</taxon>
    </lineage>
</organism>
<protein>
    <recommendedName>
        <fullName evidence="2">Myb/SANT-like DNA-binding domain-containing protein</fullName>
    </recommendedName>
</protein>
<keyword evidence="5" id="KW-1185">Reference proteome</keyword>
<reference evidence="3 4" key="1">
    <citation type="journal article" date="2010" name="Nature">
        <title>Genome sequencing and analysis of the model grass Brachypodium distachyon.</title>
        <authorList>
            <consortium name="International Brachypodium Initiative"/>
        </authorList>
    </citation>
    <scope>NUCLEOTIDE SEQUENCE [LARGE SCALE GENOMIC DNA]</scope>
    <source>
        <strain evidence="3 4">Bd21</strain>
    </source>
</reference>
<dbReference type="GO" id="GO:0005634">
    <property type="term" value="C:nucleus"/>
    <property type="evidence" value="ECO:0000318"/>
    <property type="project" value="GO_Central"/>
</dbReference>
<dbReference type="Gramene" id="KQK22116">
    <property type="protein sequence ID" value="KQK22116"/>
    <property type="gene ID" value="BRADI_1g65410v3"/>
</dbReference>
<dbReference type="EMBL" id="CM000880">
    <property type="protein sequence ID" value="KQK22116.2"/>
    <property type="molecule type" value="Genomic_DNA"/>
</dbReference>